<protein>
    <submittedName>
        <fullName evidence="1">Uncharacterized protein</fullName>
    </submittedName>
</protein>
<accession>A0A8S5VE82</accession>
<sequence>MENRPVQFQIINDGWKILKKYLEADESRIPEFIGEIDRFYKKYDNPFAKEIALACVNEIDRVLIKKNEKK</sequence>
<dbReference type="EMBL" id="BK016249">
    <property type="protein sequence ID" value="DAG05081.1"/>
    <property type="molecule type" value="Genomic_DNA"/>
</dbReference>
<evidence type="ECO:0000313" key="1">
    <source>
        <dbReference type="EMBL" id="DAG05081.1"/>
    </source>
</evidence>
<reference evidence="1" key="1">
    <citation type="journal article" date="2021" name="Proc. Natl. Acad. Sci. U.S.A.">
        <title>A Catalog of Tens of Thousands of Viruses from Human Metagenomes Reveals Hidden Associations with Chronic Diseases.</title>
        <authorList>
            <person name="Tisza M.J."/>
            <person name="Buck C.B."/>
        </authorList>
    </citation>
    <scope>NUCLEOTIDE SEQUENCE</scope>
    <source>
        <strain evidence="1">Ctuy39</strain>
    </source>
</reference>
<proteinExistence type="predicted"/>
<organism evidence="1">
    <name type="scientific">Siphoviridae sp. ctuy39</name>
    <dbReference type="NCBI Taxonomy" id="2825719"/>
    <lineage>
        <taxon>Viruses</taxon>
        <taxon>Duplodnaviria</taxon>
        <taxon>Heunggongvirae</taxon>
        <taxon>Uroviricota</taxon>
        <taxon>Caudoviricetes</taxon>
    </lineage>
</organism>
<name>A0A8S5VE82_9CAUD</name>